<evidence type="ECO:0000259" key="2">
    <source>
        <dbReference type="Pfam" id="PF01968"/>
    </source>
</evidence>
<reference evidence="6 7" key="1">
    <citation type="submission" date="2015-01" db="EMBL/GenBank/DDBJ databases">
        <title>The Genome Sequence of Rhinocladiella mackenzie CBS 650.93.</title>
        <authorList>
            <consortium name="The Broad Institute Genomics Platform"/>
            <person name="Cuomo C."/>
            <person name="de Hoog S."/>
            <person name="Gorbushina A."/>
            <person name="Stielow B."/>
            <person name="Teixiera M."/>
            <person name="Abouelleil A."/>
            <person name="Chapman S.B."/>
            <person name="Priest M."/>
            <person name="Young S.K."/>
            <person name="Wortman J."/>
            <person name="Nusbaum C."/>
            <person name="Birren B."/>
        </authorList>
    </citation>
    <scope>NUCLEOTIDE SEQUENCE [LARGE SCALE GENOMIC DNA]</scope>
    <source>
        <strain evidence="6 7">CBS 650.93</strain>
    </source>
</reference>
<dbReference type="Pfam" id="PF19278">
    <property type="entry name" value="Hydant_A_C"/>
    <property type="match status" value="1"/>
</dbReference>
<feature type="domain" description="Acetophenone carboxylase-like C-terminal" evidence="5">
    <location>
        <begin position="563"/>
        <end position="740"/>
    </location>
</feature>
<dbReference type="VEuPathDB" id="FungiDB:Z518_07744"/>
<accession>A0A0D2J598</accession>
<evidence type="ECO:0000256" key="1">
    <source>
        <dbReference type="ARBA" id="ARBA00010403"/>
    </source>
</evidence>
<keyword evidence="7" id="KW-1185">Reference proteome</keyword>
<name>A0A0D2J598_9EURO</name>
<evidence type="ECO:0000313" key="6">
    <source>
        <dbReference type="EMBL" id="KIX04190.1"/>
    </source>
</evidence>
<proteinExistence type="inferred from homology"/>
<dbReference type="InterPro" id="IPR049517">
    <property type="entry name" value="ACX-like_C"/>
</dbReference>
<dbReference type="EMBL" id="KN847479">
    <property type="protein sequence ID" value="KIX04190.1"/>
    <property type="molecule type" value="Genomic_DNA"/>
</dbReference>
<dbReference type="Proteomes" id="UP000053617">
    <property type="component" value="Unassembled WGS sequence"/>
</dbReference>
<protein>
    <submittedName>
        <fullName evidence="6">Rhinocladiella mackenziei CBS 650.93 unplaced genomic scaffold supercont1.5, whole genome shotgun sequence</fullName>
    </submittedName>
</protein>
<dbReference type="GO" id="GO:0017168">
    <property type="term" value="F:5-oxoprolinase (ATP-hydrolyzing) activity"/>
    <property type="evidence" value="ECO:0007669"/>
    <property type="project" value="TreeGrafter"/>
</dbReference>
<dbReference type="InterPro" id="IPR002821">
    <property type="entry name" value="Hydantoinase_A"/>
</dbReference>
<evidence type="ECO:0000259" key="4">
    <source>
        <dbReference type="Pfam" id="PF05378"/>
    </source>
</evidence>
<dbReference type="GO" id="GO:0005829">
    <property type="term" value="C:cytosol"/>
    <property type="evidence" value="ECO:0007669"/>
    <property type="project" value="TreeGrafter"/>
</dbReference>
<dbReference type="OrthoDB" id="3643at2759"/>
<dbReference type="Pfam" id="PF05378">
    <property type="entry name" value="Hydant_A_N"/>
    <property type="match status" value="1"/>
</dbReference>
<dbReference type="GO" id="GO:0006749">
    <property type="term" value="P:glutathione metabolic process"/>
    <property type="evidence" value="ECO:0007669"/>
    <property type="project" value="TreeGrafter"/>
</dbReference>
<feature type="domain" description="Hydantoinase/oxoprolinase N-terminal" evidence="4">
    <location>
        <begin position="16"/>
        <end position="236"/>
    </location>
</feature>
<dbReference type="Pfam" id="PF01968">
    <property type="entry name" value="Hydantoinase_A"/>
    <property type="match status" value="1"/>
</dbReference>
<gene>
    <name evidence="6" type="ORF">Z518_07744</name>
</gene>
<feature type="domain" description="Hydantoinase B/oxoprolinase" evidence="3">
    <location>
        <begin position="759"/>
        <end position="1292"/>
    </location>
</feature>
<sequence length="1326" mass="144132">MSPHKVEADVNGLKIRIAIDRGGTFTDCLGMVEGRKDDIVVKLLSQDPNNYADAPIEGIRRILEQATGKSIPRNQPLNTSEFADFSVRMGTTVATNALLERKGERVALLITKGFKDALIIGNQSRPKLFALNIERPGVLFEDVVEVDERVTNEDYQQNPTFEPEALLKSLETDPNLVKGVSGDVIRILTKLDEEKARKDLQMLFDKGYRSIAVCLTHSYTFQDHEIAIEKIAREVGFTQISLSSQLLPMIKMTARGTSATVDAYLTPVIKQYVEGFRAGFKDGLRSNENRCEFMQSDGGLVNFEKFSGLRAILSGPAGGVVGHARTSYDPEDKTPVIGFDMGGTSTDVSRYDGTFEHTFENTTAGVTVMAPQLDINTVAAGGGSILYWRHGLFVVGPDSAGAHPGPACYRKGGPLTVTDANLFLGRLLPEYFPKIFGPGENEPLDVDITGQKFMALAEQINRETGQNKTAEEIALGFLDVANESMAKPIRALTQARGFDTSAHNLACFGGAGGQHACAIASSLSIQTVIIHRYSSILSAYGMALADVVHEAQEPASGILEDAAMPEIEKRIALLKEKVNRELTDDGIRPDQIQHEVYLNLRYQGTDNYLMILDPGEGNFKDAFIKDHQREFTFTFANKNILVEDIRVRGVGKSTAKAAETPHAELKSLKTFNVGAEKQDDSCTVYFHHTGKVDTPVFFLGRLEPGSLIRGPAMIIDQTQTVVVEPEATATILSRHIILNISSSNKVNKSDTQQSEMVVDPIRLSIFGHRFMSVAEQMGRMFQKTSVSTNIKERLDFSCALFSPDGKLVANAPHVPVHLGSMEYAVRHQHAQWRNNLAPGDHILTNHPLAGGTHLPDITIVTPVWNEAGNQIIFYVASRGHHAEIGGTRPGSMPSDSRMLYEEGAMTMGFKVVSQGVFDERAVRKFLCDDPATYPGCSGTRTYNDNVSDLKAAIAANQKGAQLIRVLIGEYTLPSVHFYMDAIKSNAEVAVRSFLKATGLKRRGQPLRFSDFMDDGTEIRLEIRIDPETGNSEFDFTGTGKETFNCLNAPKAIAHSAIIYCLRALIDVDIPLNQGCLEPITVIIPEGTLLNPSGYAAVCAGNPTTSQRITDVVLGAFGACAASQGDCNIISFGVGGLDSSGKTIPGFGVGETICGGSGAGPTWHGTSGVHVHMTNTRITDPEVYELRYPIILRQFSIRKGSGGRGKFRGGDGVIREIEFRMPLSVSMLSERRVGRPYGMNGGEAGQAGLNLYIKKEIDGEERVINIGGKMELSVKDGERVVIHTPGGGGWGVPEELGMNGKTVPMINTGFQPRGSVYSWTAAAEAAQ</sequence>
<comment type="similarity">
    <text evidence="1">Belongs to the oxoprolinase family.</text>
</comment>
<dbReference type="InterPro" id="IPR008040">
    <property type="entry name" value="Hydant_A_N"/>
</dbReference>
<dbReference type="PANTHER" id="PTHR11365:SF26">
    <property type="entry name" value="5-OXOPROLINASE"/>
    <property type="match status" value="1"/>
</dbReference>
<dbReference type="Pfam" id="PF02538">
    <property type="entry name" value="Hydantoinase_B"/>
    <property type="match status" value="1"/>
</dbReference>
<dbReference type="PANTHER" id="PTHR11365">
    <property type="entry name" value="5-OXOPROLINASE RELATED"/>
    <property type="match status" value="1"/>
</dbReference>
<organism evidence="6 7">
    <name type="scientific">Rhinocladiella mackenziei CBS 650.93</name>
    <dbReference type="NCBI Taxonomy" id="1442369"/>
    <lineage>
        <taxon>Eukaryota</taxon>
        <taxon>Fungi</taxon>
        <taxon>Dikarya</taxon>
        <taxon>Ascomycota</taxon>
        <taxon>Pezizomycotina</taxon>
        <taxon>Eurotiomycetes</taxon>
        <taxon>Chaetothyriomycetidae</taxon>
        <taxon>Chaetothyriales</taxon>
        <taxon>Herpotrichiellaceae</taxon>
        <taxon>Rhinocladiella</taxon>
    </lineage>
</organism>
<dbReference type="RefSeq" id="XP_013271326.1">
    <property type="nucleotide sequence ID" value="XM_013415872.1"/>
</dbReference>
<dbReference type="GeneID" id="25295815"/>
<dbReference type="HOGENOM" id="CLU_002157_0_1_1"/>
<dbReference type="InterPro" id="IPR045079">
    <property type="entry name" value="Oxoprolinase-like"/>
</dbReference>
<dbReference type="STRING" id="1442369.A0A0D2J598"/>
<feature type="domain" description="Hydantoinase A/oxoprolinase" evidence="2">
    <location>
        <begin position="255"/>
        <end position="550"/>
    </location>
</feature>
<dbReference type="InterPro" id="IPR003692">
    <property type="entry name" value="Hydantoinase_B"/>
</dbReference>
<evidence type="ECO:0000259" key="5">
    <source>
        <dbReference type="Pfam" id="PF19278"/>
    </source>
</evidence>
<evidence type="ECO:0000259" key="3">
    <source>
        <dbReference type="Pfam" id="PF02538"/>
    </source>
</evidence>
<evidence type="ECO:0000313" key="7">
    <source>
        <dbReference type="Proteomes" id="UP000053617"/>
    </source>
</evidence>